<evidence type="ECO:0000313" key="3">
    <source>
        <dbReference type="EMBL" id="TFE36542.1"/>
    </source>
</evidence>
<dbReference type="EMBL" id="SNVI01000008">
    <property type="protein sequence ID" value="TFE36542.1"/>
    <property type="molecule type" value="Genomic_DNA"/>
</dbReference>
<keyword evidence="2" id="KW-1133">Transmembrane helix</keyword>
<dbReference type="AlphaFoldDB" id="A0A4Y8MGF4"/>
<feature type="transmembrane region" description="Helical" evidence="2">
    <location>
        <begin position="174"/>
        <end position="191"/>
    </location>
</feature>
<evidence type="ECO:0000313" key="4">
    <source>
        <dbReference type="Proteomes" id="UP000297385"/>
    </source>
</evidence>
<feature type="region of interest" description="Disordered" evidence="1">
    <location>
        <begin position="19"/>
        <end position="46"/>
    </location>
</feature>
<comment type="caution">
    <text evidence="3">The sequence shown here is derived from an EMBL/GenBank/DDBJ whole genome shotgun (WGS) entry which is preliminary data.</text>
</comment>
<gene>
    <name evidence="3" type="ORF">E2553_43220</name>
</gene>
<organism evidence="3 4">
    <name type="scientific">Paraburkholderia dipogonis</name>
    <dbReference type="NCBI Taxonomy" id="1211383"/>
    <lineage>
        <taxon>Bacteria</taxon>
        <taxon>Pseudomonadati</taxon>
        <taxon>Pseudomonadota</taxon>
        <taxon>Betaproteobacteria</taxon>
        <taxon>Burkholderiales</taxon>
        <taxon>Burkholderiaceae</taxon>
        <taxon>Paraburkholderia</taxon>
    </lineage>
</organism>
<feature type="compositionally biased region" description="Low complexity" evidence="1">
    <location>
        <begin position="31"/>
        <end position="46"/>
    </location>
</feature>
<reference evidence="3 4" key="1">
    <citation type="submission" date="2019-03" db="EMBL/GenBank/DDBJ databases">
        <title>Complete Genome Sequence of Paraburkholderia dipogonis ICMP 19430T, a Nitrogen-fixing Symbiont of the South African Invasive Legume Dipogon lignosus in New Zealand.</title>
        <authorList>
            <person name="De Meyer S.E."/>
        </authorList>
    </citation>
    <scope>NUCLEOTIDE SEQUENCE [LARGE SCALE GENOMIC DNA]</scope>
    <source>
        <strain evidence="3 4">ICMP 19430</strain>
    </source>
</reference>
<proteinExistence type="predicted"/>
<evidence type="ECO:0000256" key="2">
    <source>
        <dbReference type="SAM" id="Phobius"/>
    </source>
</evidence>
<keyword evidence="2" id="KW-0472">Membrane</keyword>
<name>A0A4Y8MGF4_9BURK</name>
<accession>A0A4Y8MGF4</accession>
<dbReference type="RefSeq" id="WP_134466641.1">
    <property type="nucleotide sequence ID" value="NZ_SNVI01000008.1"/>
</dbReference>
<sequence length="196" mass="20021">MIKSRAQIGLMALGLPATPLNIGGPSASRQSTDTSTTNNTTNTTTNVTDRRMVTDGGGAAVNGSNNATYSNVTNFSTDLGAIAGAMDLAKTSLQTSHDNITAAAGLADQTFNKSVDTNAAMFGINASNMMSGFSKLLDASSAVMQTAKDVNQTATQDVAQAWQAQASTSSGQKFMVAGGLVLAGIVAIAALRDHRK</sequence>
<evidence type="ECO:0000256" key="1">
    <source>
        <dbReference type="SAM" id="MobiDB-lite"/>
    </source>
</evidence>
<protein>
    <submittedName>
        <fullName evidence="3">Uncharacterized protein</fullName>
    </submittedName>
</protein>
<dbReference type="Proteomes" id="UP000297385">
    <property type="component" value="Unassembled WGS sequence"/>
</dbReference>
<keyword evidence="2" id="KW-0812">Transmembrane</keyword>